<evidence type="ECO:0000256" key="9">
    <source>
        <dbReference type="ARBA" id="ARBA00023204"/>
    </source>
</evidence>
<dbReference type="InterPro" id="IPR013785">
    <property type="entry name" value="Aldolase_TIM"/>
</dbReference>
<evidence type="ECO:0000256" key="13">
    <source>
        <dbReference type="ARBA" id="ARBA00040794"/>
    </source>
</evidence>
<evidence type="ECO:0000256" key="17">
    <source>
        <dbReference type="RuleBase" id="RU003476"/>
    </source>
</evidence>
<evidence type="ECO:0000256" key="12">
    <source>
        <dbReference type="ARBA" id="ARBA00038905"/>
    </source>
</evidence>
<dbReference type="PANTHER" id="PTHR47707">
    <property type="entry name" value="8-OXO-DGTP DIPHOSPHATASE"/>
    <property type="match status" value="1"/>
</dbReference>
<comment type="caution">
    <text evidence="19">The sequence shown here is derived from an EMBL/GenBank/DDBJ whole genome shotgun (WGS) entry which is preliminary data.</text>
</comment>
<dbReference type="AlphaFoldDB" id="A0A356LD50"/>
<name>A0A356LD50_9BURK</name>
<dbReference type="GO" id="GO:0006260">
    <property type="term" value="P:DNA replication"/>
    <property type="evidence" value="ECO:0007669"/>
    <property type="project" value="UniProtKB-KW"/>
</dbReference>
<comment type="similarity">
    <text evidence="2 17">Belongs to the Nudix hydrolase family.</text>
</comment>
<dbReference type="InterPro" id="IPR020084">
    <property type="entry name" value="NUDIX_hydrolase_CS"/>
</dbReference>
<dbReference type="InterPro" id="IPR036206">
    <property type="entry name" value="ThiamineP_synth_sf"/>
</dbReference>
<evidence type="ECO:0000256" key="6">
    <source>
        <dbReference type="ARBA" id="ARBA00022763"/>
    </source>
</evidence>
<dbReference type="Proteomes" id="UP000264036">
    <property type="component" value="Unassembled WGS sequence"/>
</dbReference>
<dbReference type="SUPFAM" id="SSF55811">
    <property type="entry name" value="Nudix"/>
    <property type="match status" value="1"/>
</dbReference>
<dbReference type="InterPro" id="IPR020476">
    <property type="entry name" value="Nudix_hydrolase"/>
</dbReference>
<dbReference type="GO" id="GO:0046872">
    <property type="term" value="F:metal ion binding"/>
    <property type="evidence" value="ECO:0007669"/>
    <property type="project" value="UniProtKB-KW"/>
</dbReference>
<evidence type="ECO:0000256" key="10">
    <source>
        <dbReference type="ARBA" id="ARBA00035861"/>
    </source>
</evidence>
<evidence type="ECO:0000256" key="1">
    <source>
        <dbReference type="ARBA" id="ARBA00001946"/>
    </source>
</evidence>
<feature type="domain" description="Nudix hydrolase" evidence="18">
    <location>
        <begin position="6"/>
        <end position="134"/>
    </location>
</feature>
<gene>
    <name evidence="19" type="ORF">DD666_05585</name>
</gene>
<dbReference type="EMBL" id="DOEK01000008">
    <property type="protein sequence ID" value="HBP28872.1"/>
    <property type="molecule type" value="Genomic_DNA"/>
</dbReference>
<dbReference type="GO" id="GO:0008413">
    <property type="term" value="F:8-oxo-7,8-dihydroguanosine triphosphate pyrophosphatase activity"/>
    <property type="evidence" value="ECO:0007669"/>
    <property type="project" value="TreeGrafter"/>
</dbReference>
<accession>A0A356LD50</accession>
<keyword evidence="4" id="KW-0235">DNA replication</keyword>
<keyword evidence="8" id="KW-0460">Magnesium</keyword>
<dbReference type="GO" id="GO:0044715">
    <property type="term" value="F:8-oxo-dGDP phosphatase activity"/>
    <property type="evidence" value="ECO:0007669"/>
    <property type="project" value="TreeGrafter"/>
</dbReference>
<dbReference type="InterPro" id="IPR000086">
    <property type="entry name" value="NUDIX_hydrolase_dom"/>
</dbReference>
<evidence type="ECO:0000256" key="5">
    <source>
        <dbReference type="ARBA" id="ARBA00022723"/>
    </source>
</evidence>
<comment type="catalytic activity">
    <reaction evidence="10">
        <text>8-oxo-dGTP + H2O = 8-oxo-dGMP + diphosphate + H(+)</text>
        <dbReference type="Rhea" id="RHEA:31575"/>
        <dbReference type="ChEBI" id="CHEBI:15377"/>
        <dbReference type="ChEBI" id="CHEBI:15378"/>
        <dbReference type="ChEBI" id="CHEBI:33019"/>
        <dbReference type="ChEBI" id="CHEBI:63224"/>
        <dbReference type="ChEBI" id="CHEBI:77896"/>
        <dbReference type="EC" id="3.6.1.55"/>
    </reaction>
</comment>
<evidence type="ECO:0000256" key="2">
    <source>
        <dbReference type="ARBA" id="ARBA00005582"/>
    </source>
</evidence>
<dbReference type="SUPFAM" id="SSF51391">
    <property type="entry name" value="Thiamin phosphate synthase"/>
    <property type="match status" value="1"/>
</dbReference>
<dbReference type="Gene3D" id="3.20.20.70">
    <property type="entry name" value="Aldolase class I"/>
    <property type="match status" value="1"/>
</dbReference>
<dbReference type="PROSITE" id="PS51462">
    <property type="entry name" value="NUDIX"/>
    <property type="match status" value="1"/>
</dbReference>
<dbReference type="GO" id="GO:0009228">
    <property type="term" value="P:thiamine biosynthetic process"/>
    <property type="evidence" value="ECO:0007669"/>
    <property type="project" value="UniProtKB-KW"/>
</dbReference>
<evidence type="ECO:0000259" key="18">
    <source>
        <dbReference type="PROSITE" id="PS51462"/>
    </source>
</evidence>
<keyword evidence="3" id="KW-0515">Mutator protein</keyword>
<evidence type="ECO:0000256" key="8">
    <source>
        <dbReference type="ARBA" id="ARBA00022842"/>
    </source>
</evidence>
<evidence type="ECO:0000256" key="4">
    <source>
        <dbReference type="ARBA" id="ARBA00022705"/>
    </source>
</evidence>
<evidence type="ECO:0000256" key="14">
    <source>
        <dbReference type="ARBA" id="ARBA00041592"/>
    </source>
</evidence>
<evidence type="ECO:0000256" key="15">
    <source>
        <dbReference type="ARBA" id="ARBA00041979"/>
    </source>
</evidence>
<dbReference type="PRINTS" id="PR00502">
    <property type="entry name" value="NUDIXFAMILY"/>
</dbReference>
<dbReference type="CDD" id="cd00564">
    <property type="entry name" value="TMP_TenI"/>
    <property type="match status" value="1"/>
</dbReference>
<comment type="cofactor">
    <cofactor evidence="1">
        <name>Mg(2+)</name>
        <dbReference type="ChEBI" id="CHEBI:18420"/>
    </cofactor>
</comment>
<dbReference type="GO" id="GO:0006281">
    <property type="term" value="P:DNA repair"/>
    <property type="evidence" value="ECO:0007669"/>
    <property type="project" value="UniProtKB-KW"/>
</dbReference>
<proteinExistence type="inferred from homology"/>
<dbReference type="GO" id="GO:0035539">
    <property type="term" value="F:8-oxo-7,8-dihydrodeoxyguanosine triphosphate pyrophosphatase activity"/>
    <property type="evidence" value="ECO:0007669"/>
    <property type="project" value="UniProtKB-EC"/>
</dbReference>
<dbReference type="PANTHER" id="PTHR47707:SF1">
    <property type="entry name" value="NUDIX HYDROLASE FAMILY PROTEIN"/>
    <property type="match status" value="1"/>
</dbReference>
<dbReference type="InterPro" id="IPR015797">
    <property type="entry name" value="NUDIX_hydrolase-like_dom_sf"/>
</dbReference>
<dbReference type="InterPro" id="IPR047127">
    <property type="entry name" value="MutT-like"/>
</dbReference>
<reference evidence="19 20" key="1">
    <citation type="journal article" date="2018" name="Nat. Biotechnol.">
        <title>A standardized bacterial taxonomy based on genome phylogeny substantially revises the tree of life.</title>
        <authorList>
            <person name="Parks D.H."/>
            <person name="Chuvochina M."/>
            <person name="Waite D.W."/>
            <person name="Rinke C."/>
            <person name="Skarshewski A."/>
            <person name="Chaumeil P.A."/>
            <person name="Hugenholtz P."/>
        </authorList>
    </citation>
    <scope>NUCLEOTIDE SEQUENCE [LARGE SCALE GENOMIC DNA]</scope>
    <source>
        <strain evidence="19">UBA10707</strain>
    </source>
</reference>
<dbReference type="CDD" id="cd03425">
    <property type="entry name" value="NUDIX_MutT_NudA_like"/>
    <property type="match status" value="1"/>
</dbReference>
<sequence length="324" mass="35417">MNATKPYIKVVVGVILNEQTGEILLGQRPKGKPWEDWWEFPGGKIEEGETQKQALVRELREELGIDVHACTPWVTFTYEYPKTIVNLAFWRVTGWQGTPRSLEEQQLAWTTPADAGKLGQLLPASLPPLRWLALPEHYAISNIQTPENSQSWLVSLQQQLDNGLRLVQLREPAWPDGPAAASLKTVFERAIDCCHAAGARVLVNSVHPKAWWKLADGVQLRAQDALLADARPLPEEKYLVGVSAHNTADALYAQVLGADFVVLGHVLETPSHPDQPPLGWDGFASIAREAGLPVYAIGGQSAATLEVAREHGAHGIAAIRGLAG</sequence>
<keyword evidence="6" id="KW-0227">DNA damage</keyword>
<protein>
    <recommendedName>
        <fullName evidence="13">8-oxo-dGTP diphosphatase</fullName>
        <ecNumber evidence="12">3.6.1.55</ecNumber>
    </recommendedName>
    <alternativeName>
        <fullName evidence="16">7,8-dihydro-8-oxoguanine-triphosphatase</fullName>
    </alternativeName>
    <alternativeName>
        <fullName evidence="15">Mutator protein MutT</fullName>
    </alternativeName>
    <alternativeName>
        <fullName evidence="14">dGTP pyrophosphohydrolase</fullName>
    </alternativeName>
</protein>
<keyword evidence="5" id="KW-0479">Metal-binding</keyword>
<dbReference type="GO" id="GO:0044716">
    <property type="term" value="F:8-oxo-GDP phosphatase activity"/>
    <property type="evidence" value="ECO:0007669"/>
    <property type="project" value="TreeGrafter"/>
</dbReference>
<evidence type="ECO:0000313" key="19">
    <source>
        <dbReference type="EMBL" id="HBP28872.1"/>
    </source>
</evidence>
<keyword evidence="7 17" id="KW-0378">Hydrolase</keyword>
<dbReference type="Pfam" id="PF00293">
    <property type="entry name" value="NUDIX"/>
    <property type="match status" value="1"/>
</dbReference>
<dbReference type="EC" id="3.6.1.55" evidence="12"/>
<comment type="catalytic activity">
    <reaction evidence="11">
        <text>8-oxo-GTP + H2O = 8-oxo-GMP + diphosphate + H(+)</text>
        <dbReference type="Rhea" id="RHEA:67616"/>
        <dbReference type="ChEBI" id="CHEBI:15377"/>
        <dbReference type="ChEBI" id="CHEBI:15378"/>
        <dbReference type="ChEBI" id="CHEBI:33019"/>
        <dbReference type="ChEBI" id="CHEBI:143553"/>
        <dbReference type="ChEBI" id="CHEBI:145694"/>
    </reaction>
</comment>
<evidence type="ECO:0000256" key="3">
    <source>
        <dbReference type="ARBA" id="ARBA00022457"/>
    </source>
</evidence>
<evidence type="ECO:0000313" key="20">
    <source>
        <dbReference type="Proteomes" id="UP000264036"/>
    </source>
</evidence>
<dbReference type="NCBIfam" id="NF006530">
    <property type="entry name" value="PRK08999.1"/>
    <property type="match status" value="1"/>
</dbReference>
<evidence type="ECO:0000256" key="7">
    <source>
        <dbReference type="ARBA" id="ARBA00022801"/>
    </source>
</evidence>
<dbReference type="Gene3D" id="3.90.79.10">
    <property type="entry name" value="Nucleoside Triphosphate Pyrophosphohydrolase"/>
    <property type="match status" value="1"/>
</dbReference>
<evidence type="ECO:0000256" key="16">
    <source>
        <dbReference type="ARBA" id="ARBA00042798"/>
    </source>
</evidence>
<dbReference type="InterPro" id="IPR022998">
    <property type="entry name" value="ThiamineP_synth_TenI"/>
</dbReference>
<organism evidence="19 20">
    <name type="scientific">Advenella kashmirensis</name>
    <dbReference type="NCBI Taxonomy" id="310575"/>
    <lineage>
        <taxon>Bacteria</taxon>
        <taxon>Pseudomonadati</taxon>
        <taxon>Pseudomonadota</taxon>
        <taxon>Betaproteobacteria</taxon>
        <taxon>Burkholderiales</taxon>
        <taxon>Alcaligenaceae</taxon>
    </lineage>
</organism>
<keyword evidence="9" id="KW-0234">DNA repair</keyword>
<dbReference type="Pfam" id="PF02581">
    <property type="entry name" value="TMP-TENI"/>
    <property type="match status" value="1"/>
</dbReference>
<evidence type="ECO:0000256" key="11">
    <source>
        <dbReference type="ARBA" id="ARBA00036904"/>
    </source>
</evidence>
<dbReference type="PROSITE" id="PS00893">
    <property type="entry name" value="NUDIX_BOX"/>
    <property type="match status" value="1"/>
</dbReference>